<keyword evidence="9" id="KW-1185">Reference proteome</keyword>
<gene>
    <name evidence="8" type="ORF">F130042H8_16000</name>
</gene>
<dbReference type="Pfam" id="PF02465">
    <property type="entry name" value="FliD_N"/>
    <property type="match status" value="1"/>
</dbReference>
<evidence type="ECO:0000256" key="1">
    <source>
        <dbReference type="ARBA" id="ARBA00009764"/>
    </source>
</evidence>
<dbReference type="Pfam" id="PF07195">
    <property type="entry name" value="FliD_C"/>
    <property type="match status" value="1"/>
</dbReference>
<keyword evidence="3 5" id="KW-0175">Coiled coil</keyword>
<dbReference type="InterPro" id="IPR003481">
    <property type="entry name" value="FliD_N"/>
</dbReference>
<keyword evidence="4 5" id="KW-0975">Bacterial flagellum</keyword>
<evidence type="ECO:0000313" key="8">
    <source>
        <dbReference type="EMBL" id="GAA6268540.1"/>
    </source>
</evidence>
<name>A0ABQ0AWX8_9FIRM</name>
<dbReference type="InterPro" id="IPR040026">
    <property type="entry name" value="FliD"/>
</dbReference>
<comment type="caution">
    <text evidence="8">The sequence shown here is derived from an EMBL/GenBank/DDBJ whole genome shotgun (WGS) entry which is preliminary data.</text>
</comment>
<sequence length="810" mass="87744">MASISSATSSLGNTSLKGFGGLASGIDRDTLIEQMTSGTTSKITSKKQAMTKLTWKQEAFRSISDKILDLQDNFLGFSATSSLSDGSFFAKNQISLNGDSSVTKYVKASGTSDMVDYLSLLGVKQLATAANRLSDSMTGPGSVSTGITQSKFESSDKNILTSNLEGTKLVFGTYNSSDKSFNEAVTFTFPSSYTVTGADGKKETKEIDYTQDPAKLVDQLNEALDSQEFMGKNGKSGIHFKLDGSGNLTIEQTANITDAGKGYSIRSTSSALTAMGFDKTKLSEDELNNGITLDEFNKSTSAFKDSYVTRETLKEYMTGKSITVTYGGQKKTIELIKDGETVDSYDKFRELLQNRINKAFGKDKITVETGTDGGLSFKPVNSQETISINADSLELRNAIGIQANQSNKLSLDSSLYYNREQLGFDKNMTEDEFNKKLKDFSINGVAISGLTKDTTVNQLMAMINENDEIGVKASYIAGTNQFSLTATETGSGRKIELGGMAENIFGSKDETNNRDGQDAQILVSYGNGVETTVTSSTNSFDLEGLTVTVSGTFGFNSDGTVDRSQSVTFSAAADVDAVTERVKKFVEDYNALVKEINSQITTKPDSSYAPLTDAQKEEMDDKSIENWEKKAKQGLLFGDTTLRDLSSSIQGVLTDLMGSGVSYDDLEKIGITISDDYTDGGTLSFDETKFKAAMTSDPDLVSNIFTGGGEVKKGLISIVEDTLTPYATRWSYKNGGSYGSLIEEAGSEKISLSLTNNQIYTQLQEMQDAIDRLNDQLKTEQDRYISQFTQMETLISQMNSQSGYLSSLSG</sequence>
<dbReference type="EMBL" id="BAABXL010000001">
    <property type="protein sequence ID" value="GAA6268540.1"/>
    <property type="molecule type" value="Genomic_DNA"/>
</dbReference>
<evidence type="ECO:0000256" key="2">
    <source>
        <dbReference type="ARBA" id="ARBA00011255"/>
    </source>
</evidence>
<proteinExistence type="inferred from homology"/>
<evidence type="ECO:0000259" key="6">
    <source>
        <dbReference type="Pfam" id="PF02465"/>
    </source>
</evidence>
<evidence type="ECO:0000256" key="4">
    <source>
        <dbReference type="ARBA" id="ARBA00023143"/>
    </source>
</evidence>
<comment type="similarity">
    <text evidence="1 5">Belongs to the FliD family.</text>
</comment>
<evidence type="ECO:0000256" key="5">
    <source>
        <dbReference type="RuleBase" id="RU362066"/>
    </source>
</evidence>
<dbReference type="InterPro" id="IPR010809">
    <property type="entry name" value="FliD_C"/>
</dbReference>
<comment type="function">
    <text evidence="5">Required for morphogenesis and for the elongation of the flagellar filament by facilitating polymerization of the flagellin monomers at the tip of growing filament. Forms a capping structure, which prevents flagellin subunits (transported through the central channel of the flagellum) from leaking out without polymerization at the distal end.</text>
</comment>
<dbReference type="Proteomes" id="UP001600894">
    <property type="component" value="Unassembled WGS sequence"/>
</dbReference>
<protein>
    <recommendedName>
        <fullName evidence="5">Flagellar hook-associated protein 2</fullName>
        <shortName evidence="5">HAP2</shortName>
    </recommendedName>
    <alternativeName>
        <fullName evidence="5">Flagellar cap protein</fullName>
    </alternativeName>
</protein>
<evidence type="ECO:0000313" key="9">
    <source>
        <dbReference type="Proteomes" id="UP001600894"/>
    </source>
</evidence>
<feature type="domain" description="Flagellar hook-associated protein 2 C-terminal" evidence="7">
    <location>
        <begin position="516"/>
        <end position="800"/>
    </location>
</feature>
<keyword evidence="5" id="KW-0964">Secreted</keyword>
<reference evidence="8 9" key="1">
    <citation type="submission" date="2024-04" db="EMBL/GenBank/DDBJ databases">
        <title>Defined microbial consortia suppress multidrug-resistant proinflammatory Enterobacteriaceae via ecological control.</title>
        <authorList>
            <person name="Furuichi M."/>
            <person name="Kawaguchi T."/>
            <person name="Pust M."/>
            <person name="Yasuma K."/>
            <person name="Plichta D."/>
            <person name="Hasegawa N."/>
            <person name="Ohya T."/>
            <person name="Bhattarai S."/>
            <person name="Sasajima S."/>
            <person name="Aoto Y."/>
            <person name="Tuganbaev T."/>
            <person name="Yaginuma M."/>
            <person name="Ueda M."/>
            <person name="Okahashi N."/>
            <person name="Amafuji K."/>
            <person name="Kiridooshi Y."/>
            <person name="Sugita K."/>
            <person name="Strazar M."/>
            <person name="Skelly A."/>
            <person name="Suda W."/>
            <person name="Hattori M."/>
            <person name="Nakamoto N."/>
            <person name="Caballero S."/>
            <person name="Norman J."/>
            <person name="Olle B."/>
            <person name="Tanoue T."/>
            <person name="Arita M."/>
            <person name="Bucci V."/>
            <person name="Atarashi K."/>
            <person name="Xavier R."/>
            <person name="Honda K."/>
        </authorList>
    </citation>
    <scope>NUCLEOTIDE SEQUENCE [LARGE SCALE GENOMIC DNA]</scope>
    <source>
        <strain evidence="9">f13</strain>
    </source>
</reference>
<dbReference type="PANTHER" id="PTHR30288:SF0">
    <property type="entry name" value="FLAGELLAR HOOK-ASSOCIATED PROTEIN 2"/>
    <property type="match status" value="1"/>
</dbReference>
<accession>A0ABQ0AWX8</accession>
<comment type="subcellular location">
    <subcellularLocation>
        <location evidence="5">Secreted</location>
    </subcellularLocation>
    <subcellularLocation>
        <location evidence="5">Bacterial flagellum</location>
    </subcellularLocation>
</comment>
<comment type="subunit">
    <text evidence="2 5">Homopentamer.</text>
</comment>
<evidence type="ECO:0000256" key="3">
    <source>
        <dbReference type="ARBA" id="ARBA00023054"/>
    </source>
</evidence>
<feature type="domain" description="Flagellar hook-associated protein 2 N-terminal" evidence="6">
    <location>
        <begin position="24"/>
        <end position="130"/>
    </location>
</feature>
<dbReference type="PANTHER" id="PTHR30288">
    <property type="entry name" value="FLAGELLAR CAP/ASSEMBLY PROTEIN FLID"/>
    <property type="match status" value="1"/>
</dbReference>
<dbReference type="RefSeq" id="WP_176253544.1">
    <property type="nucleotide sequence ID" value="NZ_BAABXL010000001.1"/>
</dbReference>
<feature type="coiled-coil region" evidence="5">
    <location>
        <begin position="756"/>
        <end position="783"/>
    </location>
</feature>
<evidence type="ECO:0000259" key="7">
    <source>
        <dbReference type="Pfam" id="PF07195"/>
    </source>
</evidence>
<organism evidence="8 9">
    <name type="scientific">Enterocloster alcoholdehydrogenati</name>
    <dbReference type="NCBI Taxonomy" id="2547410"/>
    <lineage>
        <taxon>Bacteria</taxon>
        <taxon>Bacillati</taxon>
        <taxon>Bacillota</taxon>
        <taxon>Clostridia</taxon>
        <taxon>Lachnospirales</taxon>
        <taxon>Lachnospiraceae</taxon>
        <taxon>Enterocloster</taxon>
    </lineage>
</organism>